<dbReference type="SUPFAM" id="SSF52821">
    <property type="entry name" value="Rhodanese/Cell cycle control phosphatase"/>
    <property type="match status" value="1"/>
</dbReference>
<feature type="domain" description="Rhodanese" evidence="1">
    <location>
        <begin position="38"/>
        <end position="136"/>
    </location>
</feature>
<dbReference type="GO" id="GO:0003824">
    <property type="term" value="F:catalytic activity"/>
    <property type="evidence" value="ECO:0007669"/>
    <property type="project" value="InterPro"/>
</dbReference>
<reference evidence="2 3" key="1">
    <citation type="journal article" date="2013" name="BMC Genomics">
        <title>Reconstruction of the lipid metabolism for the microalga Monoraphidium neglectum from its genome sequence reveals characteristics suitable for biofuel production.</title>
        <authorList>
            <person name="Bogen C."/>
            <person name="Al-Dilaimi A."/>
            <person name="Albersmeier A."/>
            <person name="Wichmann J."/>
            <person name="Grundmann M."/>
            <person name="Rupp O."/>
            <person name="Lauersen K.J."/>
            <person name="Blifernez-Klassen O."/>
            <person name="Kalinowski J."/>
            <person name="Goesmann A."/>
            <person name="Mussgnug J.H."/>
            <person name="Kruse O."/>
        </authorList>
    </citation>
    <scope>NUCLEOTIDE SEQUENCE [LARGE SCALE GENOMIC DNA]</scope>
    <source>
        <strain evidence="2 3">SAG 48.87</strain>
    </source>
</reference>
<dbReference type="AlphaFoldDB" id="A0A0D2NAF6"/>
<evidence type="ECO:0000259" key="1">
    <source>
        <dbReference type="PROSITE" id="PS50206"/>
    </source>
</evidence>
<dbReference type="OrthoDB" id="566238at2759"/>
<dbReference type="STRING" id="145388.A0A0D2NAF6"/>
<dbReference type="KEGG" id="mng:MNEG_5411"/>
<dbReference type="EMBL" id="KK101023">
    <property type="protein sequence ID" value="KIZ02546.1"/>
    <property type="molecule type" value="Genomic_DNA"/>
</dbReference>
<evidence type="ECO:0000313" key="3">
    <source>
        <dbReference type="Proteomes" id="UP000054498"/>
    </source>
</evidence>
<sequence>MRHARQRAVFVAPAAVGDSSTAGGVGAADVERTKVLLDREGYKVLDIRAPGEFESSRITKPARCSTNIPWQEGPAFAAKVTAAFPGKGTKLLINSTSGGADADAAVGALVEAGYTSVVKMEGGYEAYDRVWSPSGKRRPPAGRWVSTGKEALKSGLNIPGVAESYDEGGNLVAARWAKGLDKGQELPK</sequence>
<dbReference type="InterPro" id="IPR044684">
    <property type="entry name" value="STR17/STR18/HARC1-like"/>
</dbReference>
<dbReference type="InterPro" id="IPR001763">
    <property type="entry name" value="Rhodanese-like_dom"/>
</dbReference>
<dbReference type="Gene3D" id="3.40.250.10">
    <property type="entry name" value="Rhodanese-like domain"/>
    <property type="match status" value="1"/>
</dbReference>
<dbReference type="PROSITE" id="PS50206">
    <property type="entry name" value="RHODANESE_3"/>
    <property type="match status" value="1"/>
</dbReference>
<name>A0A0D2NAF6_9CHLO</name>
<organism evidence="2 3">
    <name type="scientific">Monoraphidium neglectum</name>
    <dbReference type="NCBI Taxonomy" id="145388"/>
    <lineage>
        <taxon>Eukaryota</taxon>
        <taxon>Viridiplantae</taxon>
        <taxon>Chlorophyta</taxon>
        <taxon>core chlorophytes</taxon>
        <taxon>Chlorophyceae</taxon>
        <taxon>CS clade</taxon>
        <taxon>Sphaeropleales</taxon>
        <taxon>Selenastraceae</taxon>
        <taxon>Monoraphidium</taxon>
    </lineage>
</organism>
<dbReference type="GeneID" id="25738288"/>
<keyword evidence="3" id="KW-1185">Reference proteome</keyword>
<dbReference type="CDD" id="cd00158">
    <property type="entry name" value="RHOD"/>
    <property type="match status" value="1"/>
</dbReference>
<protein>
    <recommendedName>
        <fullName evidence="1">Rhodanese domain-containing protein</fullName>
    </recommendedName>
</protein>
<dbReference type="Pfam" id="PF00581">
    <property type="entry name" value="Rhodanese"/>
    <property type="match status" value="1"/>
</dbReference>
<dbReference type="Proteomes" id="UP000054498">
    <property type="component" value="Unassembled WGS sequence"/>
</dbReference>
<dbReference type="PANTHER" id="PTHR44542">
    <property type="entry name" value="THIOSULFATE SULFURTRANSFERASE 18"/>
    <property type="match status" value="1"/>
</dbReference>
<accession>A0A0D2NAF6</accession>
<dbReference type="PANTHER" id="PTHR44542:SF14">
    <property type="entry name" value="PROTEIN HIGH ARSENIC CONTENT 1, MITOCHONDRIAL-RELATED"/>
    <property type="match status" value="1"/>
</dbReference>
<gene>
    <name evidence="2" type="ORF">MNEG_5411</name>
</gene>
<dbReference type="InterPro" id="IPR036873">
    <property type="entry name" value="Rhodanese-like_dom_sf"/>
</dbReference>
<dbReference type="RefSeq" id="XP_013901565.1">
    <property type="nucleotide sequence ID" value="XM_014046111.1"/>
</dbReference>
<evidence type="ECO:0000313" key="2">
    <source>
        <dbReference type="EMBL" id="KIZ02546.1"/>
    </source>
</evidence>
<proteinExistence type="predicted"/>